<feature type="domain" description="Aminotransferase class I/classII large" evidence="7">
    <location>
        <begin position="99"/>
        <end position="473"/>
    </location>
</feature>
<comment type="similarity">
    <text evidence="2">Belongs to the class-I pyridoxal-phosphate-dependent aminotransferase family.</text>
</comment>
<dbReference type="InParanoid" id="A0A401GI27"/>
<evidence type="ECO:0000256" key="5">
    <source>
        <dbReference type="ARBA" id="ARBA00022898"/>
    </source>
</evidence>
<dbReference type="InterPro" id="IPR004839">
    <property type="entry name" value="Aminotransferase_I/II_large"/>
</dbReference>
<dbReference type="SUPFAM" id="SSF53383">
    <property type="entry name" value="PLP-dependent transferases"/>
    <property type="match status" value="1"/>
</dbReference>
<evidence type="ECO:0000256" key="6">
    <source>
        <dbReference type="SAM" id="MobiDB-lite"/>
    </source>
</evidence>
<dbReference type="InterPro" id="IPR015421">
    <property type="entry name" value="PyrdxlP-dep_Trfase_major"/>
</dbReference>
<protein>
    <submittedName>
        <fullName evidence="8">L-tyrosine:2-oxoglutarate aminotransferase atrD</fullName>
    </submittedName>
</protein>
<evidence type="ECO:0000313" key="9">
    <source>
        <dbReference type="Proteomes" id="UP000287166"/>
    </source>
</evidence>
<dbReference type="Proteomes" id="UP000287166">
    <property type="component" value="Unassembled WGS sequence"/>
</dbReference>
<dbReference type="InterPro" id="IPR050859">
    <property type="entry name" value="Class-I_PLP-dep_aminotransf"/>
</dbReference>
<evidence type="ECO:0000256" key="1">
    <source>
        <dbReference type="ARBA" id="ARBA00001933"/>
    </source>
</evidence>
<evidence type="ECO:0000256" key="2">
    <source>
        <dbReference type="ARBA" id="ARBA00007441"/>
    </source>
</evidence>
<dbReference type="GO" id="GO:0008483">
    <property type="term" value="F:transaminase activity"/>
    <property type="evidence" value="ECO:0007669"/>
    <property type="project" value="UniProtKB-KW"/>
</dbReference>
<dbReference type="CDD" id="cd00609">
    <property type="entry name" value="AAT_like"/>
    <property type="match status" value="1"/>
</dbReference>
<proteinExistence type="inferred from homology"/>
<comment type="cofactor">
    <cofactor evidence="1">
        <name>pyridoxal 5'-phosphate</name>
        <dbReference type="ChEBI" id="CHEBI:597326"/>
    </cofactor>
</comment>
<dbReference type="GO" id="GO:1901605">
    <property type="term" value="P:alpha-amino acid metabolic process"/>
    <property type="evidence" value="ECO:0007669"/>
    <property type="project" value="TreeGrafter"/>
</dbReference>
<dbReference type="GeneID" id="38778725"/>
<dbReference type="AlphaFoldDB" id="A0A401GI27"/>
<keyword evidence="9" id="KW-1185">Reference proteome</keyword>
<keyword evidence="4 8" id="KW-0808">Transferase</keyword>
<dbReference type="PANTHER" id="PTHR42790:SF19">
    <property type="entry name" value="KYNURENINE_ALPHA-AMINOADIPATE AMINOTRANSFERASE, MITOCHONDRIAL"/>
    <property type="match status" value="1"/>
</dbReference>
<dbReference type="RefSeq" id="XP_027612721.1">
    <property type="nucleotide sequence ID" value="XM_027756920.1"/>
</dbReference>
<dbReference type="InterPro" id="IPR015424">
    <property type="entry name" value="PyrdxlP-dep_Trfase"/>
</dbReference>
<keyword evidence="3 8" id="KW-0032">Aminotransferase</keyword>
<dbReference type="OrthoDB" id="691673at2759"/>
<gene>
    <name evidence="8" type="ORF">SCP_0401810</name>
</gene>
<feature type="region of interest" description="Disordered" evidence="6">
    <location>
        <begin position="72"/>
        <end position="98"/>
    </location>
</feature>
<name>A0A401GI27_9APHY</name>
<organism evidence="8 9">
    <name type="scientific">Sparassis crispa</name>
    <dbReference type="NCBI Taxonomy" id="139825"/>
    <lineage>
        <taxon>Eukaryota</taxon>
        <taxon>Fungi</taxon>
        <taxon>Dikarya</taxon>
        <taxon>Basidiomycota</taxon>
        <taxon>Agaricomycotina</taxon>
        <taxon>Agaricomycetes</taxon>
        <taxon>Polyporales</taxon>
        <taxon>Sparassidaceae</taxon>
        <taxon>Sparassis</taxon>
    </lineage>
</organism>
<reference evidence="8 9" key="1">
    <citation type="journal article" date="2018" name="Sci. Rep.">
        <title>Genome sequence of the cauliflower mushroom Sparassis crispa (Hanabiratake) and its association with beneficial usage.</title>
        <authorList>
            <person name="Kiyama R."/>
            <person name="Furutani Y."/>
            <person name="Kawaguchi K."/>
            <person name="Nakanishi T."/>
        </authorList>
    </citation>
    <scope>NUCLEOTIDE SEQUENCE [LARGE SCALE GENOMIC DNA]</scope>
</reference>
<dbReference type="STRING" id="139825.A0A401GI27"/>
<evidence type="ECO:0000256" key="3">
    <source>
        <dbReference type="ARBA" id="ARBA00022576"/>
    </source>
</evidence>
<feature type="compositionally biased region" description="Low complexity" evidence="6">
    <location>
        <begin position="82"/>
        <end position="98"/>
    </location>
</feature>
<keyword evidence="5" id="KW-0663">Pyridoxal phosphate</keyword>
<evidence type="ECO:0000256" key="4">
    <source>
        <dbReference type="ARBA" id="ARBA00022679"/>
    </source>
</evidence>
<dbReference type="Pfam" id="PF00155">
    <property type="entry name" value="Aminotran_1_2"/>
    <property type="match status" value="1"/>
</dbReference>
<dbReference type="Gene3D" id="3.40.640.10">
    <property type="entry name" value="Type I PLP-dependent aspartate aminotransferase-like (Major domain)"/>
    <property type="match status" value="1"/>
</dbReference>
<feature type="compositionally biased region" description="Polar residues" evidence="6">
    <location>
        <begin position="72"/>
        <end position="81"/>
    </location>
</feature>
<comment type="caution">
    <text evidence="8">The sequence shown here is derived from an EMBL/GenBank/DDBJ whole genome shotgun (WGS) entry which is preliminary data.</text>
</comment>
<dbReference type="PANTHER" id="PTHR42790">
    <property type="entry name" value="AMINOTRANSFERASE"/>
    <property type="match status" value="1"/>
</dbReference>
<dbReference type="GO" id="GO:0030170">
    <property type="term" value="F:pyridoxal phosphate binding"/>
    <property type="evidence" value="ECO:0007669"/>
    <property type="project" value="InterPro"/>
</dbReference>
<dbReference type="EMBL" id="BFAD01000004">
    <property type="protein sequence ID" value="GBE81808.1"/>
    <property type="molecule type" value="Genomic_DNA"/>
</dbReference>
<evidence type="ECO:0000313" key="8">
    <source>
        <dbReference type="EMBL" id="GBE81808.1"/>
    </source>
</evidence>
<sequence length="490" mass="54669">MASSSKVDLMHHLSAETLGRKPNPMKAIGRLIKPKMISLANGDPHFSFYPINKIQFEIASVDVKDPVASWRSASSDAPSCTLSSSRQSSSRQSSQGLSLRNSLGYTNATGIPQAQQTLIDLTKHYHSPPDHMSVMTLGNGDAISKCFRLLANRGDNFLADEFTFTSATNSGESFGINWVPVRIDSGGIMPDVLEKILSTWDPARGRRPHVLYIVPCGQNPTGSTLTLERRKEIYEIAQRFDLIIIEDDPYYFLRYTDPASDSDESFIPSFLSMDVDGRVIRLDSFSKIIAPGMRFGWVTCNPVFYEHLVSLTDSSTHHPHAFGQILVTELLSAHGWQLAGFDRWVRSLRDDYQRRRDFLLSLYARELGGTGYTTASAPAAGMFVWIRVNLERHTRFRSDVRVVGGDPAGPRTNVGPLMQELFESCLDAGLVVMPGFVFALRADPEYDDLDDPIEDRVNYVRVTFAGTEEIMEQGMSILGRVVKEFFACES</sequence>
<accession>A0A401GI27</accession>
<evidence type="ECO:0000259" key="7">
    <source>
        <dbReference type="Pfam" id="PF00155"/>
    </source>
</evidence>